<feature type="transmembrane region" description="Helical" evidence="1">
    <location>
        <begin position="290"/>
        <end position="313"/>
    </location>
</feature>
<dbReference type="AlphaFoldDB" id="A0A330M5A2"/>
<keyword evidence="1" id="KW-0472">Membrane</keyword>
<dbReference type="GO" id="GO:0016747">
    <property type="term" value="F:acyltransferase activity, transferring groups other than amino-acyl groups"/>
    <property type="evidence" value="ECO:0007669"/>
    <property type="project" value="InterPro"/>
</dbReference>
<dbReference type="PANTHER" id="PTHR23028:SF53">
    <property type="entry name" value="ACYL_TRANSF_3 DOMAIN-CONTAINING PROTEIN"/>
    <property type="match status" value="1"/>
</dbReference>
<evidence type="ECO:0000313" key="3">
    <source>
        <dbReference type="EMBL" id="SQH76220.1"/>
    </source>
</evidence>
<feature type="transmembrane region" description="Helical" evidence="1">
    <location>
        <begin position="62"/>
        <end position="81"/>
    </location>
</feature>
<gene>
    <name evidence="3" type="ORF">SHEWBE_2254</name>
</gene>
<feature type="domain" description="Acyltransferase 3" evidence="2">
    <location>
        <begin position="24"/>
        <end position="399"/>
    </location>
</feature>
<proteinExistence type="predicted"/>
<keyword evidence="1" id="KW-1133">Transmembrane helix</keyword>
<dbReference type="RefSeq" id="WP_112352478.1">
    <property type="nucleotide sequence ID" value="NZ_LS483452.1"/>
</dbReference>
<dbReference type="EMBL" id="LS483452">
    <property type="protein sequence ID" value="SQH76220.1"/>
    <property type="molecule type" value="Genomic_DNA"/>
</dbReference>
<dbReference type="PANTHER" id="PTHR23028">
    <property type="entry name" value="ACETYLTRANSFERASE"/>
    <property type="match status" value="1"/>
</dbReference>
<evidence type="ECO:0000313" key="4">
    <source>
        <dbReference type="Proteomes" id="UP000250123"/>
    </source>
</evidence>
<accession>A0A330M5A2</accession>
<dbReference type="GO" id="GO:0009103">
    <property type="term" value="P:lipopolysaccharide biosynthetic process"/>
    <property type="evidence" value="ECO:0007669"/>
    <property type="project" value="TreeGrafter"/>
</dbReference>
<dbReference type="InterPro" id="IPR002656">
    <property type="entry name" value="Acyl_transf_3_dom"/>
</dbReference>
<organism evidence="3 4">
    <name type="scientific">Shewanella benthica</name>
    <dbReference type="NCBI Taxonomy" id="43661"/>
    <lineage>
        <taxon>Bacteria</taxon>
        <taxon>Pseudomonadati</taxon>
        <taxon>Pseudomonadota</taxon>
        <taxon>Gammaproteobacteria</taxon>
        <taxon>Alteromonadales</taxon>
        <taxon>Shewanellaceae</taxon>
        <taxon>Shewanella</taxon>
    </lineage>
</organism>
<feature type="transmembrane region" description="Helical" evidence="1">
    <location>
        <begin position="264"/>
        <end position="284"/>
    </location>
</feature>
<protein>
    <submittedName>
        <fullName evidence="3">YrhL</fullName>
    </submittedName>
</protein>
<keyword evidence="1" id="KW-0812">Transmembrane</keyword>
<feature type="transmembrane region" description="Helical" evidence="1">
    <location>
        <begin position="384"/>
        <end position="402"/>
    </location>
</feature>
<dbReference type="Pfam" id="PF01757">
    <property type="entry name" value="Acyl_transf_3"/>
    <property type="match status" value="1"/>
</dbReference>
<reference evidence="4" key="1">
    <citation type="submission" date="2018-06" db="EMBL/GenBank/DDBJ databases">
        <authorList>
            <person name="Cea G.-C."/>
            <person name="William W."/>
        </authorList>
    </citation>
    <scope>NUCLEOTIDE SEQUENCE [LARGE SCALE GENOMIC DNA]</scope>
    <source>
        <strain evidence="4">DB21MT-2</strain>
    </source>
</reference>
<feature type="transmembrane region" description="Helical" evidence="1">
    <location>
        <begin position="334"/>
        <end position="353"/>
    </location>
</feature>
<feature type="transmembrane region" description="Helical" evidence="1">
    <location>
        <begin position="177"/>
        <end position="199"/>
    </location>
</feature>
<evidence type="ECO:0000259" key="2">
    <source>
        <dbReference type="Pfam" id="PF01757"/>
    </source>
</evidence>
<dbReference type="InterPro" id="IPR050879">
    <property type="entry name" value="Acyltransferase_3"/>
</dbReference>
<dbReference type="Proteomes" id="UP000250123">
    <property type="component" value="Chromosome SHEWBE"/>
</dbReference>
<feature type="transmembrane region" description="Helical" evidence="1">
    <location>
        <begin position="206"/>
        <end position="224"/>
    </location>
</feature>
<dbReference type="OrthoDB" id="9767863at2"/>
<evidence type="ECO:0000256" key="1">
    <source>
        <dbReference type="SAM" id="Phobius"/>
    </source>
</evidence>
<feature type="transmembrane region" description="Helical" evidence="1">
    <location>
        <begin position="21"/>
        <end position="42"/>
    </location>
</feature>
<dbReference type="GO" id="GO:0016020">
    <property type="term" value="C:membrane"/>
    <property type="evidence" value="ECO:0007669"/>
    <property type="project" value="TreeGrafter"/>
</dbReference>
<name>A0A330M5A2_9GAMM</name>
<dbReference type="KEGG" id="sbk:SHEWBE_2254"/>
<feature type="transmembrane region" description="Helical" evidence="1">
    <location>
        <begin position="102"/>
        <end position="120"/>
    </location>
</feature>
<sequence length="413" mass="47724">MRSGQDLNLHNADDHICYLGYNPTLDGLRGIAILLVLFHHLWPWEWSTSLTTIITRTSHISWIGVDLFFVLSGFLITGILLDARHRKHYFRNFIVRRALRIFPLYYLFLLICFLVIPYILNDMDLKETSQDQVGQNVFWYVFYASNYIWMLNEPVLVELVGIDALRLAVKSPEFLGLTWSLAVEEQFYLVWPFVVFVFWKRLPGSIIGIILCIILLRLFLVSTIESWADATYMASICRADSLMIGAGLAVYARSTAFRPEIWDRFAFTGLWLCLPAVIIFQLVFPGRQTPFFSVLGYSLIALGFAGLLASVLRNQQSLLKVIIQASFFRWFGKYSYGIYLYHMIVWFLMQKLINAELAADGSPIHGEIFNPIGGSMLIDAPVRMLLTVFITVAMAWLSYHCYERHFLKLKRLF</sequence>